<dbReference type="Proteomes" id="UP000261640">
    <property type="component" value="Unplaced"/>
</dbReference>
<evidence type="ECO:0000256" key="1">
    <source>
        <dbReference type="SAM" id="MobiDB-lite"/>
    </source>
</evidence>
<name>A0A3Q3N0E3_9TELE</name>
<dbReference type="GeneTree" id="ENSGT01140000282684"/>
<reference evidence="4" key="1">
    <citation type="submission" date="2025-08" db="UniProtKB">
        <authorList>
            <consortium name="Ensembl"/>
        </authorList>
    </citation>
    <scope>IDENTIFICATION</scope>
</reference>
<keyword evidence="5" id="KW-1185">Reference proteome</keyword>
<keyword evidence="2" id="KW-1133">Transmembrane helix</keyword>
<dbReference type="STRING" id="205130.ENSMAMP00000025734"/>
<feature type="signal peptide" evidence="3">
    <location>
        <begin position="1"/>
        <end position="21"/>
    </location>
</feature>
<evidence type="ECO:0000313" key="5">
    <source>
        <dbReference type="Proteomes" id="UP000261640"/>
    </source>
</evidence>
<keyword evidence="2" id="KW-0472">Membrane</keyword>
<evidence type="ECO:0000256" key="3">
    <source>
        <dbReference type="SAM" id="SignalP"/>
    </source>
</evidence>
<evidence type="ECO:0000256" key="2">
    <source>
        <dbReference type="SAM" id="Phobius"/>
    </source>
</evidence>
<dbReference type="InParanoid" id="A0A3Q3N0E3"/>
<dbReference type="OrthoDB" id="8964578at2759"/>
<dbReference type="RefSeq" id="XP_026160991.1">
    <property type="nucleotide sequence ID" value="XM_026305206.1"/>
</dbReference>
<organism evidence="4 5">
    <name type="scientific">Mastacembelus armatus</name>
    <name type="common">zig-zag eel</name>
    <dbReference type="NCBI Taxonomy" id="205130"/>
    <lineage>
        <taxon>Eukaryota</taxon>
        <taxon>Metazoa</taxon>
        <taxon>Chordata</taxon>
        <taxon>Craniata</taxon>
        <taxon>Vertebrata</taxon>
        <taxon>Euteleostomi</taxon>
        <taxon>Actinopterygii</taxon>
        <taxon>Neopterygii</taxon>
        <taxon>Teleostei</taxon>
        <taxon>Neoteleostei</taxon>
        <taxon>Acanthomorphata</taxon>
        <taxon>Anabantaria</taxon>
        <taxon>Synbranchiformes</taxon>
        <taxon>Mastacembelidae</taxon>
        <taxon>Mastacembelus</taxon>
    </lineage>
</organism>
<dbReference type="GeneID" id="113129292"/>
<sequence length="324" mass="34336">MMETKLWIALCALLLVKLGSAEHENNNADHDTLPTAKTTAPDLVPPSNLNFTSHPASTLNGLETNSSSGNTSRNTSTPEPKKDNVDVSSENNGNRTDESTSKSLVLPSESPVTTSHILPTSTATSPPTTASIAAADTLTHLTPSLTPLSNTSHHPAALPPDSISPSDQPSHTRTHSSTSVPTPEQPKHQSTTAHTTSTQTNSTSSTKVTPVAESPHVSSQSDIPQAQPKSTLTPPSSPSAQAKAHVDTPSQLNVGGDTTMVHESPTLDPLLAGLVSAFIITAVIIALLLFLKLRRRGNQPEFRRLQDLPMDDMMEDTPLSMYSY</sequence>
<keyword evidence="3" id="KW-0732">Signal</keyword>
<accession>A0A3Q3N0E3</accession>
<dbReference type="Ensembl" id="ENSMAMT00000026394.2">
    <property type="protein sequence ID" value="ENSMAMP00000025734.1"/>
    <property type="gene ID" value="ENSMAMG00000017282.2"/>
</dbReference>
<feature type="compositionally biased region" description="Low complexity" evidence="1">
    <location>
        <begin position="143"/>
        <end position="169"/>
    </location>
</feature>
<feature type="transmembrane region" description="Helical" evidence="2">
    <location>
        <begin position="270"/>
        <end position="291"/>
    </location>
</feature>
<feature type="compositionally biased region" description="Low complexity" evidence="1">
    <location>
        <begin position="190"/>
        <end position="209"/>
    </location>
</feature>
<feature type="chain" id="PRO_5018525330" evidence="3">
    <location>
        <begin position="22"/>
        <end position="324"/>
    </location>
</feature>
<protein>
    <submittedName>
        <fullName evidence="4">Uncharacterized protein</fullName>
    </submittedName>
</protein>
<feature type="region of interest" description="Disordered" evidence="1">
    <location>
        <begin position="143"/>
        <end position="260"/>
    </location>
</feature>
<reference evidence="4" key="2">
    <citation type="submission" date="2025-09" db="UniProtKB">
        <authorList>
            <consortium name="Ensembl"/>
        </authorList>
    </citation>
    <scope>IDENTIFICATION</scope>
</reference>
<dbReference type="AlphaFoldDB" id="A0A3Q3N0E3"/>
<feature type="compositionally biased region" description="Low complexity" evidence="1">
    <location>
        <begin position="64"/>
        <end position="77"/>
    </location>
</feature>
<feature type="region of interest" description="Disordered" evidence="1">
    <location>
        <begin position="25"/>
        <end position="128"/>
    </location>
</feature>
<evidence type="ECO:0000313" key="4">
    <source>
        <dbReference type="Ensembl" id="ENSMAMP00000025734.1"/>
    </source>
</evidence>
<feature type="compositionally biased region" description="Low complexity" evidence="1">
    <location>
        <begin position="119"/>
        <end position="128"/>
    </location>
</feature>
<feature type="compositionally biased region" description="Polar residues" evidence="1">
    <location>
        <begin position="47"/>
        <end position="63"/>
    </location>
</feature>
<proteinExistence type="predicted"/>
<keyword evidence="2" id="KW-0812">Transmembrane</keyword>